<evidence type="ECO:0000313" key="5">
    <source>
        <dbReference type="Proteomes" id="UP000326302"/>
    </source>
</evidence>
<accession>A0A5N5UDR4</accession>
<gene>
    <name evidence="4" type="ORF">DMP03_05630</name>
</gene>
<proteinExistence type="predicted"/>
<sequence>MSRANLVVQLSEGEWAHTVSTQFPDAEFELLALEPGENECHQLVRVDATNPDRPVEFMREVDGFRAFSVVQRGEGATVVRFRSETPLVVFCLRRASIPFEPPLACRDGRASLQATAPDDAISKLTDYFREYGLRFEVESLRQELDVETLLTPRQRDLVLTAVEEGYYDTPRDCTLTELAEAADVAKSTASETLHRAEGSIIRQFVGDALADADTE</sequence>
<dbReference type="InterPro" id="IPR007050">
    <property type="entry name" value="HTH_bacterioopsin"/>
</dbReference>
<evidence type="ECO:0000256" key="2">
    <source>
        <dbReference type="ARBA" id="ARBA00023163"/>
    </source>
</evidence>
<dbReference type="OrthoDB" id="51502at2157"/>
<comment type="caution">
    <text evidence="4">The sequence shown here is derived from an EMBL/GenBank/DDBJ whole genome shotgun (WGS) entry which is preliminary data.</text>
</comment>
<reference evidence="4 5" key="1">
    <citation type="submission" date="2019-10" db="EMBL/GenBank/DDBJ databases">
        <title>Unraveling microbial dark matter from salterns through culturing: the case of the genus Halosegnis.</title>
        <authorList>
            <person name="Duran-Viseras A."/>
            <person name="Andrei A.-S."/>
            <person name="Vera-Gargallo B."/>
            <person name="Ghai R."/>
            <person name="Sanchez-Porro C."/>
            <person name="Ventosa A."/>
        </authorList>
    </citation>
    <scope>NUCLEOTIDE SEQUENCE [LARGE SCALE GENOMIC DNA]</scope>
    <source>
        <strain evidence="4 5">F17-44</strain>
    </source>
</reference>
<keyword evidence="1" id="KW-0805">Transcription regulation</keyword>
<dbReference type="EMBL" id="QJOW01000002">
    <property type="protein sequence ID" value="KAB7516846.1"/>
    <property type="molecule type" value="Genomic_DNA"/>
</dbReference>
<dbReference type="PANTHER" id="PTHR34236">
    <property type="entry name" value="DIMETHYL SULFOXIDE REDUCTASE TRANSCRIPTIONAL ACTIVATOR"/>
    <property type="match status" value="1"/>
</dbReference>
<dbReference type="RefSeq" id="WP_152119726.1">
    <property type="nucleotide sequence ID" value="NZ_QJOW01000002.1"/>
</dbReference>
<feature type="domain" description="HTH bat-type" evidence="3">
    <location>
        <begin position="150"/>
        <end position="201"/>
    </location>
</feature>
<organism evidence="4 5">
    <name type="scientific">Halosegnis rubeus</name>
    <dbReference type="NCBI Taxonomy" id="2212850"/>
    <lineage>
        <taxon>Archaea</taxon>
        <taxon>Methanobacteriati</taxon>
        <taxon>Methanobacteriota</taxon>
        <taxon>Stenosarchaea group</taxon>
        <taxon>Halobacteria</taxon>
        <taxon>Halobacteriales</taxon>
        <taxon>Natronomonadaceae</taxon>
        <taxon>Halosegnis</taxon>
    </lineage>
</organism>
<dbReference type="PANTHER" id="PTHR34236:SF1">
    <property type="entry name" value="DIMETHYL SULFOXIDE REDUCTASE TRANSCRIPTIONAL ACTIVATOR"/>
    <property type="match status" value="1"/>
</dbReference>
<keyword evidence="2" id="KW-0804">Transcription</keyword>
<evidence type="ECO:0000313" key="4">
    <source>
        <dbReference type="EMBL" id="KAB7516846.1"/>
    </source>
</evidence>
<dbReference type="Pfam" id="PF04967">
    <property type="entry name" value="HTH_10"/>
    <property type="match status" value="1"/>
</dbReference>
<evidence type="ECO:0000259" key="3">
    <source>
        <dbReference type="Pfam" id="PF04967"/>
    </source>
</evidence>
<protein>
    <submittedName>
        <fullName evidence="4">Helix-turn-helix domain-containing protein</fullName>
    </submittedName>
</protein>
<evidence type="ECO:0000256" key="1">
    <source>
        <dbReference type="ARBA" id="ARBA00023015"/>
    </source>
</evidence>
<dbReference type="AlphaFoldDB" id="A0A5N5UDR4"/>
<dbReference type="Proteomes" id="UP000326302">
    <property type="component" value="Unassembled WGS sequence"/>
</dbReference>
<name>A0A5N5UDR4_9EURY</name>